<dbReference type="Pfam" id="PF01755">
    <property type="entry name" value="Glyco_transf_25"/>
    <property type="match status" value="1"/>
</dbReference>
<dbReference type="EMBL" id="JAAWWK010000006">
    <property type="protein sequence ID" value="NKI19144.1"/>
    <property type="molecule type" value="Genomic_DNA"/>
</dbReference>
<organism evidence="2 3">
    <name type="scientific">Spongiibacter thalassae</name>
    <dbReference type="NCBI Taxonomy" id="2721624"/>
    <lineage>
        <taxon>Bacteria</taxon>
        <taxon>Pseudomonadati</taxon>
        <taxon>Pseudomonadota</taxon>
        <taxon>Gammaproteobacteria</taxon>
        <taxon>Cellvibrionales</taxon>
        <taxon>Spongiibacteraceae</taxon>
        <taxon>Spongiibacter</taxon>
    </lineage>
</organism>
<accession>A0ABX1GIT9</accession>
<dbReference type="Proteomes" id="UP000765845">
    <property type="component" value="Unassembled WGS sequence"/>
</dbReference>
<dbReference type="SUPFAM" id="SSF53448">
    <property type="entry name" value="Nucleotide-diphospho-sugar transferases"/>
    <property type="match status" value="1"/>
</dbReference>
<protein>
    <submittedName>
        <fullName evidence="2">Glycosyltransferase family 25 protein</fullName>
    </submittedName>
</protein>
<dbReference type="CDD" id="cd06532">
    <property type="entry name" value="Glyco_transf_25"/>
    <property type="match status" value="1"/>
</dbReference>
<evidence type="ECO:0000313" key="3">
    <source>
        <dbReference type="Proteomes" id="UP000765845"/>
    </source>
</evidence>
<feature type="domain" description="Glycosyl transferase family 25" evidence="1">
    <location>
        <begin position="6"/>
        <end position="182"/>
    </location>
</feature>
<comment type="caution">
    <text evidence="2">The sequence shown here is derived from an EMBL/GenBank/DDBJ whole genome shotgun (WGS) entry which is preliminary data.</text>
</comment>
<keyword evidence="3" id="KW-1185">Reference proteome</keyword>
<gene>
    <name evidence="2" type="ORF">HCU74_17190</name>
</gene>
<sequence>MKLACWVISLNPEAENTVKLLMSLQKQGLSAEIFPAVDGRDAMPPLERDERLNKTLSLIRHRKLLTNSEMGCYLSHLRAVRKAYDEGYSHVCLFEDDVVIEDDFAEVLFESAKDDVELVRYMALRLRRRKTLREFVASSGVAYKLVRPERGAVGAQAYLMNRRGMKKFIDCALEIYEPVDKLFDHFWLFDLQVCGVEPHTVYELEHETSVQKVPDTKAQGPSWWQRLLFHPVKLWFSIRRHSYMFTHRRDFQPASMPEGVQGKTRRIR</sequence>
<reference evidence="2 3" key="1">
    <citation type="submission" date="2020-04" db="EMBL/GenBank/DDBJ databases">
        <authorList>
            <person name="Yoon J."/>
        </authorList>
    </citation>
    <scope>NUCLEOTIDE SEQUENCE [LARGE SCALE GENOMIC DNA]</scope>
    <source>
        <strain evidence="2 3">KMU-166</strain>
    </source>
</reference>
<name>A0ABX1GIT9_9GAMM</name>
<proteinExistence type="predicted"/>
<evidence type="ECO:0000313" key="2">
    <source>
        <dbReference type="EMBL" id="NKI19144.1"/>
    </source>
</evidence>
<evidence type="ECO:0000259" key="1">
    <source>
        <dbReference type="Pfam" id="PF01755"/>
    </source>
</evidence>
<dbReference type="InterPro" id="IPR002654">
    <property type="entry name" value="Glyco_trans_25"/>
</dbReference>
<dbReference type="InterPro" id="IPR029044">
    <property type="entry name" value="Nucleotide-diphossugar_trans"/>
</dbReference>